<dbReference type="PANTHER" id="PTHR46434">
    <property type="entry name" value="GENETIC INTERACTOR OF PROHIBITINS 3, MITOCHONDRIAL"/>
    <property type="match status" value="1"/>
</dbReference>
<gene>
    <name evidence="1" type="ORF">RJ641_026316</name>
</gene>
<reference evidence="1 2" key="1">
    <citation type="submission" date="2023-12" db="EMBL/GenBank/DDBJ databases">
        <title>A high-quality genome assembly for Dillenia turbinata (Dilleniales).</title>
        <authorList>
            <person name="Chanderbali A."/>
        </authorList>
    </citation>
    <scope>NUCLEOTIDE SEQUENCE [LARGE SCALE GENOMIC DNA]</scope>
    <source>
        <strain evidence="1">LSX21</strain>
        <tissue evidence="1">Leaf</tissue>
    </source>
</reference>
<dbReference type="GO" id="GO:1901259">
    <property type="term" value="P:chloroplast rRNA processing"/>
    <property type="evidence" value="ECO:0007669"/>
    <property type="project" value="TreeGrafter"/>
</dbReference>
<dbReference type="InterPro" id="IPR050896">
    <property type="entry name" value="Mito_lipid_metab_GTPase"/>
</dbReference>
<name>A0AAN8W8P5_9MAGN</name>
<keyword evidence="2" id="KW-1185">Reference proteome</keyword>
<dbReference type="GO" id="GO:0005739">
    <property type="term" value="C:mitochondrion"/>
    <property type="evidence" value="ECO:0007669"/>
    <property type="project" value="TreeGrafter"/>
</dbReference>
<evidence type="ECO:0000313" key="2">
    <source>
        <dbReference type="Proteomes" id="UP001370490"/>
    </source>
</evidence>
<proteinExistence type="predicted"/>
<evidence type="ECO:0000313" key="1">
    <source>
        <dbReference type="EMBL" id="KAK6945214.1"/>
    </source>
</evidence>
<sequence>MQDTDPNLPGFYQKRKIVLSEKLEFDGLLVEDVLDHKFDEEEKEGDFDNEIDGELEVDDEEFDNDDDDVFEWNEDDWEAELDDERRTEVGYGNISEETIEKGKKKRRSKAERMRMAREAQKEIEEVAVCACCQSLRNYGQVKNHVAENLIPDFDFDRFIAIR</sequence>
<dbReference type="PANTHER" id="PTHR46434:SF3">
    <property type="entry name" value="GTP-BINDING PROTEIN BRASSINAZOLE INSENSITIVE PALE GREEN 2, CHLOROPLASTIC"/>
    <property type="match status" value="1"/>
</dbReference>
<dbReference type="GO" id="GO:0009570">
    <property type="term" value="C:chloroplast stroma"/>
    <property type="evidence" value="ECO:0007669"/>
    <property type="project" value="TreeGrafter"/>
</dbReference>
<comment type="caution">
    <text evidence="1">The sequence shown here is derived from an EMBL/GenBank/DDBJ whole genome shotgun (WGS) entry which is preliminary data.</text>
</comment>
<dbReference type="Proteomes" id="UP001370490">
    <property type="component" value="Unassembled WGS sequence"/>
</dbReference>
<protein>
    <submittedName>
        <fullName evidence="1">Uncharacterized protein</fullName>
    </submittedName>
</protein>
<dbReference type="AlphaFoldDB" id="A0AAN8W8P5"/>
<organism evidence="1 2">
    <name type="scientific">Dillenia turbinata</name>
    <dbReference type="NCBI Taxonomy" id="194707"/>
    <lineage>
        <taxon>Eukaryota</taxon>
        <taxon>Viridiplantae</taxon>
        <taxon>Streptophyta</taxon>
        <taxon>Embryophyta</taxon>
        <taxon>Tracheophyta</taxon>
        <taxon>Spermatophyta</taxon>
        <taxon>Magnoliopsida</taxon>
        <taxon>eudicotyledons</taxon>
        <taxon>Gunneridae</taxon>
        <taxon>Pentapetalae</taxon>
        <taxon>Dilleniales</taxon>
        <taxon>Dilleniaceae</taxon>
        <taxon>Dillenia</taxon>
    </lineage>
</organism>
<dbReference type="GO" id="GO:0009742">
    <property type="term" value="P:brassinosteroid mediated signaling pathway"/>
    <property type="evidence" value="ECO:0007669"/>
    <property type="project" value="TreeGrafter"/>
</dbReference>
<accession>A0AAN8W8P5</accession>
<dbReference type="EMBL" id="JBAMMX010000003">
    <property type="protein sequence ID" value="KAK6945214.1"/>
    <property type="molecule type" value="Genomic_DNA"/>
</dbReference>